<name>A0A0P7WWN3_SCLFO</name>
<accession>A0A0P7WWN3</accession>
<dbReference type="EMBL" id="JARO02005855">
    <property type="protein sequence ID" value="KPP66125.1"/>
    <property type="molecule type" value="Genomic_DNA"/>
</dbReference>
<gene>
    <name evidence="2" type="ORF">Z043_115408</name>
</gene>
<evidence type="ECO:0000313" key="3">
    <source>
        <dbReference type="Proteomes" id="UP000034805"/>
    </source>
</evidence>
<evidence type="ECO:0000313" key="2">
    <source>
        <dbReference type="EMBL" id="KPP66125.1"/>
    </source>
</evidence>
<feature type="region of interest" description="Disordered" evidence="1">
    <location>
        <begin position="221"/>
        <end position="248"/>
    </location>
</feature>
<proteinExistence type="predicted"/>
<organism evidence="2 3">
    <name type="scientific">Scleropages formosus</name>
    <name type="common">Asian bonytongue</name>
    <name type="synonym">Osteoglossum formosum</name>
    <dbReference type="NCBI Taxonomy" id="113540"/>
    <lineage>
        <taxon>Eukaryota</taxon>
        <taxon>Metazoa</taxon>
        <taxon>Chordata</taxon>
        <taxon>Craniata</taxon>
        <taxon>Vertebrata</taxon>
        <taxon>Euteleostomi</taxon>
        <taxon>Actinopterygii</taxon>
        <taxon>Neopterygii</taxon>
        <taxon>Teleostei</taxon>
        <taxon>Osteoglossocephala</taxon>
        <taxon>Osteoglossomorpha</taxon>
        <taxon>Osteoglossiformes</taxon>
        <taxon>Osteoglossidae</taxon>
        <taxon>Scleropages</taxon>
    </lineage>
</organism>
<dbReference type="AlphaFoldDB" id="A0A0P7WWN3"/>
<evidence type="ECO:0000256" key="1">
    <source>
        <dbReference type="SAM" id="MobiDB-lite"/>
    </source>
</evidence>
<reference evidence="2 3" key="1">
    <citation type="submission" date="2015-08" db="EMBL/GenBank/DDBJ databases">
        <title>The genome of the Asian arowana (Scleropages formosus).</title>
        <authorList>
            <person name="Tan M.H."/>
            <person name="Gan H.M."/>
            <person name="Croft L.J."/>
            <person name="Austin C.M."/>
        </authorList>
    </citation>
    <scope>NUCLEOTIDE SEQUENCE [LARGE SCALE GENOMIC DNA]</scope>
    <source>
        <strain evidence="2">Aro1</strain>
    </source>
</reference>
<sequence length="305" mass="33793">MLLFGLPKGRRLEWRHTKAPETCFSPSPAPLQMERSDWSVSRSEAGCQRKPAAHSLIRTLHFQATASTAKREDVSITADEASVKARALPRFKPERSAMPEGVMFVSSVSRSPAWNRTSELHQRAPWCTKRRLISMRKVLPARDGGCRAVLRSLTQPEDAETISTAARGTCGRWLLLPRTQRHTIRVQRRSCPQATSLRHIPAELEVTGELRRLPTYPPEILTGSVARDSEPSAVENNASRERGLEREEGTGGWTGLCHCDKLDSVLASVVPISSWSLQGRSPSGVDGHEAQRRAVCRIQMGPGSH</sequence>
<protein>
    <submittedName>
        <fullName evidence="2">Uncharacterized protein</fullName>
    </submittedName>
</protein>
<comment type="caution">
    <text evidence="2">The sequence shown here is derived from an EMBL/GenBank/DDBJ whole genome shotgun (WGS) entry which is preliminary data.</text>
</comment>
<dbReference type="Proteomes" id="UP000034805">
    <property type="component" value="Unassembled WGS sequence"/>
</dbReference>
<feature type="compositionally biased region" description="Basic and acidic residues" evidence="1">
    <location>
        <begin position="238"/>
        <end position="248"/>
    </location>
</feature>